<dbReference type="Pfam" id="PF22725">
    <property type="entry name" value="GFO_IDH_MocA_C3"/>
    <property type="match status" value="1"/>
</dbReference>
<dbReference type="EMBL" id="JADHSG010000014">
    <property type="protein sequence ID" value="MBL6903759.1"/>
    <property type="molecule type" value="Genomic_DNA"/>
</dbReference>
<comment type="caution">
    <text evidence="3">The sequence shown here is derived from an EMBL/GenBank/DDBJ whole genome shotgun (WGS) entry which is preliminary data.</text>
</comment>
<reference evidence="3" key="1">
    <citation type="submission" date="2020-10" db="EMBL/GenBank/DDBJ databases">
        <title>Microbiome of the Black Sea water column analyzed by genome centric metagenomics.</title>
        <authorList>
            <person name="Cabello-Yeves P.J."/>
            <person name="Callieri C."/>
            <person name="Picazo A."/>
            <person name="Mehrshad M."/>
            <person name="Haro-Moreno J.M."/>
            <person name="Roda-Garcia J."/>
            <person name="Dzembekova N."/>
            <person name="Slabakova V."/>
            <person name="Slabakova N."/>
            <person name="Moncheva S."/>
            <person name="Rodriguez-Valera F."/>
        </authorList>
    </citation>
    <scope>NUCLEOTIDE SEQUENCE</scope>
    <source>
        <strain evidence="3">BS30m-G43</strain>
    </source>
</reference>
<proteinExistence type="predicted"/>
<dbReference type="Gene3D" id="3.40.50.720">
    <property type="entry name" value="NAD(P)-binding Rossmann-like Domain"/>
    <property type="match status" value="1"/>
</dbReference>
<dbReference type="SUPFAM" id="SSF55347">
    <property type="entry name" value="Glyceraldehyde-3-phosphate dehydrogenase-like, C-terminal domain"/>
    <property type="match status" value="1"/>
</dbReference>
<evidence type="ECO:0000259" key="2">
    <source>
        <dbReference type="Pfam" id="PF22725"/>
    </source>
</evidence>
<name>A0A937SFY0_9GAMM</name>
<feature type="domain" description="Gfo/Idh/MocA-like oxidoreductase N-terminal" evidence="1">
    <location>
        <begin position="3"/>
        <end position="112"/>
    </location>
</feature>
<accession>A0A937SFY0</accession>
<gene>
    <name evidence="3" type="ORF">ISR29_06115</name>
</gene>
<dbReference type="PANTHER" id="PTHR43249:SF1">
    <property type="entry name" value="D-GLUCOSIDE 3-DEHYDROGENASE"/>
    <property type="match status" value="1"/>
</dbReference>
<dbReference type="SUPFAM" id="SSF51735">
    <property type="entry name" value="NAD(P)-binding Rossmann-fold domains"/>
    <property type="match status" value="1"/>
</dbReference>
<dbReference type="Pfam" id="PF01408">
    <property type="entry name" value="GFO_IDH_MocA"/>
    <property type="match status" value="1"/>
</dbReference>
<evidence type="ECO:0000313" key="4">
    <source>
        <dbReference type="Proteomes" id="UP000705230"/>
    </source>
</evidence>
<protein>
    <submittedName>
        <fullName evidence="3">Gfo/Idh/MocA family oxidoreductase</fullName>
    </submittedName>
</protein>
<sequence length="344" mass="38871">MSLRVGIAGYGIVGKTRHRVLGQHDAFKVAAVSDITFKENPTTLQNINTYSDYKDLIDAEDLDVLFVSLPNKLASEATLIGLKKGLHVFCEKPPARCLEELYPIRDFLEENTDLKLMYGFNHRFHASIIDAINIIRNGSLGKVVNLRGIYGKSNMISFNQTDWRTKRSESGGGILLDQGIHMLDLMRYFAGDFTSVHSFISNSFWNFDVEDNAYVMMKSDTGIVAQLMSSATQWQHTFNLNITLENGSLVLGGLRTSSKSYGEETLRIISSDAEKLNTKPQVEERSYDEDISWDEEIKCFAGVLLNSDNIENGSIDEALKIMELIETIYKADPEWKAKYYNESR</sequence>
<evidence type="ECO:0000313" key="3">
    <source>
        <dbReference type="EMBL" id="MBL6903759.1"/>
    </source>
</evidence>
<dbReference type="InterPro" id="IPR036291">
    <property type="entry name" value="NAD(P)-bd_dom_sf"/>
</dbReference>
<dbReference type="AlphaFoldDB" id="A0A937SFY0"/>
<dbReference type="InterPro" id="IPR000683">
    <property type="entry name" value="Gfo/Idh/MocA-like_OxRdtase_N"/>
</dbReference>
<dbReference type="Proteomes" id="UP000705230">
    <property type="component" value="Unassembled WGS sequence"/>
</dbReference>
<dbReference type="GO" id="GO:0000166">
    <property type="term" value="F:nucleotide binding"/>
    <property type="evidence" value="ECO:0007669"/>
    <property type="project" value="InterPro"/>
</dbReference>
<organism evidence="3 4">
    <name type="scientific">SAR86 cluster bacterium</name>
    <dbReference type="NCBI Taxonomy" id="2030880"/>
    <lineage>
        <taxon>Bacteria</taxon>
        <taxon>Pseudomonadati</taxon>
        <taxon>Pseudomonadota</taxon>
        <taxon>Gammaproteobacteria</taxon>
        <taxon>SAR86 cluster</taxon>
    </lineage>
</organism>
<dbReference type="InterPro" id="IPR055170">
    <property type="entry name" value="GFO_IDH_MocA-like_dom"/>
</dbReference>
<feature type="domain" description="GFO/IDH/MocA-like oxidoreductase" evidence="2">
    <location>
        <begin position="133"/>
        <end position="249"/>
    </location>
</feature>
<dbReference type="Gene3D" id="3.30.360.10">
    <property type="entry name" value="Dihydrodipicolinate Reductase, domain 2"/>
    <property type="match status" value="1"/>
</dbReference>
<dbReference type="InterPro" id="IPR052515">
    <property type="entry name" value="Gfo/Idh/MocA_Oxidoreductase"/>
</dbReference>
<dbReference type="PANTHER" id="PTHR43249">
    <property type="entry name" value="UDP-N-ACETYL-2-AMINO-2-DEOXY-D-GLUCURONATE OXIDASE"/>
    <property type="match status" value="1"/>
</dbReference>
<evidence type="ECO:0000259" key="1">
    <source>
        <dbReference type="Pfam" id="PF01408"/>
    </source>
</evidence>